<organism evidence="1 2">
    <name type="scientific">Salinicola rhizosphaerae</name>
    <dbReference type="NCBI Taxonomy" id="1443141"/>
    <lineage>
        <taxon>Bacteria</taxon>
        <taxon>Pseudomonadati</taxon>
        <taxon>Pseudomonadota</taxon>
        <taxon>Gammaproteobacteria</taxon>
        <taxon>Oceanospirillales</taxon>
        <taxon>Halomonadaceae</taxon>
        <taxon>Salinicola</taxon>
    </lineage>
</organism>
<gene>
    <name evidence="1" type="ORF">GCM10009038_35350</name>
</gene>
<comment type="caution">
    <text evidence="1">The sequence shown here is derived from an EMBL/GenBank/DDBJ whole genome shotgun (WGS) entry which is preliminary data.</text>
</comment>
<dbReference type="Pfam" id="PF00106">
    <property type="entry name" value="adh_short"/>
    <property type="match status" value="1"/>
</dbReference>
<protein>
    <submittedName>
        <fullName evidence="1">Short-chain dehydrogenase/reductase family oxidoreductase</fullName>
    </submittedName>
</protein>
<evidence type="ECO:0000313" key="2">
    <source>
        <dbReference type="Proteomes" id="UP000646745"/>
    </source>
</evidence>
<dbReference type="Gene3D" id="3.40.50.720">
    <property type="entry name" value="NAD(P)-binding Rossmann-like Domain"/>
    <property type="match status" value="1"/>
</dbReference>
<dbReference type="PRINTS" id="PR00081">
    <property type="entry name" value="GDHRDH"/>
</dbReference>
<reference evidence="2" key="1">
    <citation type="journal article" date="2019" name="Int. J. Syst. Evol. Microbiol.">
        <title>The Global Catalogue of Microorganisms (GCM) 10K type strain sequencing project: providing services to taxonomists for standard genome sequencing and annotation.</title>
        <authorList>
            <consortium name="The Broad Institute Genomics Platform"/>
            <consortium name="The Broad Institute Genome Sequencing Center for Infectious Disease"/>
            <person name="Wu L."/>
            <person name="Ma J."/>
        </authorList>
    </citation>
    <scope>NUCLEOTIDE SEQUENCE [LARGE SCALE GENOMIC DNA]</scope>
    <source>
        <strain evidence="2">KCTC 32998</strain>
    </source>
</reference>
<dbReference type="EMBL" id="BMZI01000008">
    <property type="protein sequence ID" value="GHB33268.1"/>
    <property type="molecule type" value="Genomic_DNA"/>
</dbReference>
<dbReference type="PANTHER" id="PTHR43544">
    <property type="entry name" value="SHORT-CHAIN DEHYDROGENASE/REDUCTASE"/>
    <property type="match status" value="1"/>
</dbReference>
<keyword evidence="2" id="KW-1185">Reference proteome</keyword>
<proteinExistence type="predicted"/>
<dbReference type="InterPro" id="IPR002347">
    <property type="entry name" value="SDR_fam"/>
</dbReference>
<dbReference type="InterPro" id="IPR051468">
    <property type="entry name" value="Fungal_SecMetab_SDRs"/>
</dbReference>
<dbReference type="RefSeq" id="WP_189446051.1">
    <property type="nucleotide sequence ID" value="NZ_BMZI01000008.1"/>
</dbReference>
<dbReference type="Proteomes" id="UP000646745">
    <property type="component" value="Unassembled WGS sequence"/>
</dbReference>
<sequence>MLGQLPDSFTATVTGAGGGIGRAMLEHLLKSERPGRVIAVSRRHFDHDDARCETLRADLTTESGRTALASAVGGEPIHLLFNAIGMLHDSQRNIGPEKRLEHLDPEALATLFHVNAVTPILVIKALHRSLKGSHPVIAASLSARVGSIADNGFGGWYGYRASKAAHNQLMRTAAIELKRENRRAIVLCLHPGTTDTALSKPFQARVPEGKLFTPDFVAARLTDVMSKRRPEESGSFWDWAGKPVPW</sequence>
<dbReference type="PANTHER" id="PTHR43544:SF12">
    <property type="entry name" value="NAD(P)-BINDING ROSSMANN-FOLD SUPERFAMILY PROTEIN"/>
    <property type="match status" value="1"/>
</dbReference>
<evidence type="ECO:0000313" key="1">
    <source>
        <dbReference type="EMBL" id="GHB33268.1"/>
    </source>
</evidence>
<dbReference type="CDD" id="cd05325">
    <property type="entry name" value="carb_red_sniffer_like_SDR_c"/>
    <property type="match status" value="1"/>
</dbReference>
<dbReference type="SUPFAM" id="SSF51735">
    <property type="entry name" value="NAD(P)-binding Rossmann-fold domains"/>
    <property type="match status" value="1"/>
</dbReference>
<name>A0ABQ3ECJ6_9GAMM</name>
<accession>A0ABQ3ECJ6</accession>
<dbReference type="InterPro" id="IPR036291">
    <property type="entry name" value="NAD(P)-bd_dom_sf"/>
</dbReference>